<dbReference type="Pfam" id="PF09998">
    <property type="entry name" value="DUF2239"/>
    <property type="match status" value="1"/>
</dbReference>
<protein>
    <recommendedName>
        <fullName evidence="3">DUF2239 domain-containing protein</fullName>
    </recommendedName>
</protein>
<evidence type="ECO:0000313" key="1">
    <source>
        <dbReference type="EMBL" id="AIE84049.1"/>
    </source>
</evidence>
<gene>
    <name evidence="1" type="ORF">OP10G_0681</name>
</gene>
<dbReference type="EMBL" id="CP007139">
    <property type="protein sequence ID" value="AIE84049.1"/>
    <property type="molecule type" value="Genomic_DNA"/>
</dbReference>
<dbReference type="STRING" id="661478.OP10G_0681"/>
<dbReference type="HOGENOM" id="CLU_084995_0_0_0"/>
<keyword evidence="2" id="KW-1185">Reference proteome</keyword>
<dbReference type="KEGG" id="fgi:OP10G_0681"/>
<evidence type="ECO:0000313" key="2">
    <source>
        <dbReference type="Proteomes" id="UP000027982"/>
    </source>
</evidence>
<dbReference type="eggNOG" id="COG3644">
    <property type="taxonomic scope" value="Bacteria"/>
</dbReference>
<name>A0A068NR65_FIMGI</name>
<accession>A0A068NR65</accession>
<evidence type="ECO:0008006" key="3">
    <source>
        <dbReference type="Google" id="ProtNLM"/>
    </source>
</evidence>
<sequence>MTVKEEVGRGESLPILIFDDFTGAQFDIDVRGTSDDVRQRYAPAAEPPRGPGRPKLGVVPREVTLLQSHWDWLNAQSGGASVALRKLVHDAMRSSVDKDRARQAIEATYRFLSSMAGNLPNFEEASRALFAEDQVRFGELTAAWPADIREHANKLLTSR</sequence>
<dbReference type="AlphaFoldDB" id="A0A068NR65"/>
<dbReference type="InterPro" id="IPR018715">
    <property type="entry name" value="DUF2239"/>
</dbReference>
<proteinExistence type="predicted"/>
<reference evidence="1 2" key="1">
    <citation type="journal article" date="2014" name="PLoS ONE">
        <title>The first complete genome sequence of the class fimbriimonadia in the phylum armatimonadetes.</title>
        <authorList>
            <person name="Hu Z.Y."/>
            <person name="Wang Y.Z."/>
            <person name="Im W.T."/>
            <person name="Wang S.Y."/>
            <person name="Zhao G.P."/>
            <person name="Zheng H.J."/>
            <person name="Quan Z.X."/>
        </authorList>
    </citation>
    <scope>NUCLEOTIDE SEQUENCE [LARGE SCALE GENOMIC DNA]</scope>
    <source>
        <strain evidence="1">Gsoil 348</strain>
    </source>
</reference>
<organism evidence="1 2">
    <name type="scientific">Fimbriimonas ginsengisoli Gsoil 348</name>
    <dbReference type="NCBI Taxonomy" id="661478"/>
    <lineage>
        <taxon>Bacteria</taxon>
        <taxon>Bacillati</taxon>
        <taxon>Armatimonadota</taxon>
        <taxon>Fimbriimonadia</taxon>
        <taxon>Fimbriimonadales</taxon>
        <taxon>Fimbriimonadaceae</taxon>
        <taxon>Fimbriimonas</taxon>
    </lineage>
</organism>
<dbReference type="Proteomes" id="UP000027982">
    <property type="component" value="Chromosome"/>
</dbReference>